<evidence type="ECO:0000313" key="8">
    <source>
        <dbReference type="EMBL" id="CBK24693.2"/>
    </source>
</evidence>
<dbReference type="OMA" id="DHECREY"/>
<comment type="similarity">
    <text evidence="2 7">Belongs to the SYF2 family.</text>
</comment>
<evidence type="ECO:0000256" key="6">
    <source>
        <dbReference type="ARBA" id="ARBA00023242"/>
    </source>
</evidence>
<dbReference type="GO" id="GO:0071013">
    <property type="term" value="C:catalytic step 2 spliceosome"/>
    <property type="evidence" value="ECO:0007669"/>
    <property type="project" value="TreeGrafter"/>
</dbReference>
<evidence type="ECO:0000313" key="9">
    <source>
        <dbReference type="Proteomes" id="UP000008312"/>
    </source>
</evidence>
<keyword evidence="4 7" id="KW-0747">Spliceosome</keyword>
<keyword evidence="6 7" id="KW-0539">Nucleus</keyword>
<dbReference type="InterPro" id="IPR013260">
    <property type="entry name" value="mRNA_splic_SYF2"/>
</dbReference>
<comment type="subunit">
    <text evidence="7">May be part of a spliceosome complex.</text>
</comment>
<dbReference type="Proteomes" id="UP000008312">
    <property type="component" value="Unassembled WGS sequence"/>
</dbReference>
<reference evidence="8" key="1">
    <citation type="submission" date="2010-02" db="EMBL/GenBank/DDBJ databases">
        <title>Sequencing and annotation of the Blastocystis hominis genome.</title>
        <authorList>
            <person name="Wincker P."/>
        </authorList>
    </citation>
    <scope>NUCLEOTIDE SEQUENCE</scope>
    <source>
        <strain evidence="8">Singapore isolate B</strain>
    </source>
</reference>
<evidence type="ECO:0000256" key="3">
    <source>
        <dbReference type="ARBA" id="ARBA00022664"/>
    </source>
</evidence>
<dbReference type="RefSeq" id="XP_012898741.1">
    <property type="nucleotide sequence ID" value="XM_013043287.1"/>
</dbReference>
<keyword evidence="9" id="KW-1185">Reference proteome</keyword>
<dbReference type="OrthoDB" id="199717at2759"/>
<evidence type="ECO:0000256" key="4">
    <source>
        <dbReference type="ARBA" id="ARBA00022728"/>
    </source>
</evidence>
<name>D8M9F4_BLAHO</name>
<sequence length="136" mass="16201">MAQKRSESKKEKERNRVLNYGWNIFGQDAIYRGYEKRLKTLQTTPESAAKAEEDYDGLLDYGSNSHLSKETIDRLVEGQKKQDEKHSQFSKRRTFYNQETVDYINERNRNFNKKLGRYYDRFTQDTRANLERGTGL</sequence>
<organism evidence="8">
    <name type="scientific">Blastocystis hominis</name>
    <dbReference type="NCBI Taxonomy" id="12968"/>
    <lineage>
        <taxon>Eukaryota</taxon>
        <taxon>Sar</taxon>
        <taxon>Stramenopiles</taxon>
        <taxon>Bigyra</taxon>
        <taxon>Opalozoa</taxon>
        <taxon>Opalinata</taxon>
        <taxon>Blastocystidae</taxon>
        <taxon>Blastocystis</taxon>
    </lineage>
</organism>
<gene>
    <name evidence="8" type="ORF">GSBLH_T00004401001</name>
</gene>
<evidence type="ECO:0000256" key="2">
    <source>
        <dbReference type="ARBA" id="ARBA00010028"/>
    </source>
</evidence>
<evidence type="ECO:0000256" key="5">
    <source>
        <dbReference type="ARBA" id="ARBA00023187"/>
    </source>
</evidence>
<dbReference type="InParanoid" id="D8M9F4"/>
<comment type="subcellular location">
    <subcellularLocation>
        <location evidence="1 7">Nucleus</location>
    </subcellularLocation>
</comment>
<accession>D8M9F4</accession>
<proteinExistence type="inferred from homology"/>
<dbReference type="PANTHER" id="PTHR13264:SF5">
    <property type="entry name" value="PRE-MRNA-SPLICING FACTOR SYF2"/>
    <property type="match status" value="1"/>
</dbReference>
<evidence type="ECO:0000256" key="7">
    <source>
        <dbReference type="RuleBase" id="RU367148"/>
    </source>
</evidence>
<dbReference type="Pfam" id="PF08231">
    <property type="entry name" value="SYF2"/>
    <property type="match status" value="1"/>
</dbReference>
<dbReference type="EMBL" id="FN668688">
    <property type="protein sequence ID" value="CBK24693.2"/>
    <property type="molecule type" value="Genomic_DNA"/>
</dbReference>
<comment type="function">
    <text evidence="7">Involved in pre-mRNA splicing.</text>
</comment>
<evidence type="ECO:0000256" key="1">
    <source>
        <dbReference type="ARBA" id="ARBA00004123"/>
    </source>
</evidence>
<dbReference type="GO" id="GO:0071014">
    <property type="term" value="C:post-mRNA release spliceosomal complex"/>
    <property type="evidence" value="ECO:0007669"/>
    <property type="project" value="TreeGrafter"/>
</dbReference>
<dbReference type="GO" id="GO:0000398">
    <property type="term" value="P:mRNA splicing, via spliceosome"/>
    <property type="evidence" value="ECO:0007669"/>
    <property type="project" value="UniProtKB-UniRule"/>
</dbReference>
<dbReference type="GeneID" id="24921429"/>
<dbReference type="PANTHER" id="PTHR13264">
    <property type="entry name" value="GCIP-INTERACTING PROTEIN P29"/>
    <property type="match status" value="1"/>
</dbReference>
<dbReference type="GO" id="GO:0000974">
    <property type="term" value="C:Prp19 complex"/>
    <property type="evidence" value="ECO:0007669"/>
    <property type="project" value="TreeGrafter"/>
</dbReference>
<protein>
    <recommendedName>
        <fullName evidence="7">Pre-mRNA-splicing factor SYF2</fullName>
    </recommendedName>
</protein>
<keyword evidence="3 7" id="KW-0507">mRNA processing</keyword>
<dbReference type="AlphaFoldDB" id="D8M9F4"/>
<keyword evidence="5 7" id="KW-0508">mRNA splicing</keyword>